<feature type="region of interest" description="Disordered" evidence="9">
    <location>
        <begin position="65"/>
        <end position="84"/>
    </location>
</feature>
<feature type="domain" description="C2H2-type" evidence="10">
    <location>
        <begin position="372"/>
        <end position="399"/>
    </location>
</feature>
<accession>A0A5C3MUF6</accession>
<protein>
    <recommendedName>
        <fullName evidence="10">C2H2-type domain-containing protein</fullName>
    </recommendedName>
</protein>
<reference evidence="11 12" key="1">
    <citation type="journal article" date="2019" name="Nat. Ecol. Evol.">
        <title>Megaphylogeny resolves global patterns of mushroom evolution.</title>
        <authorList>
            <person name="Varga T."/>
            <person name="Krizsan K."/>
            <person name="Foldi C."/>
            <person name="Dima B."/>
            <person name="Sanchez-Garcia M."/>
            <person name="Sanchez-Ramirez S."/>
            <person name="Szollosi G.J."/>
            <person name="Szarkandi J.G."/>
            <person name="Papp V."/>
            <person name="Albert L."/>
            <person name="Andreopoulos W."/>
            <person name="Angelini C."/>
            <person name="Antonin V."/>
            <person name="Barry K.W."/>
            <person name="Bougher N.L."/>
            <person name="Buchanan P."/>
            <person name="Buyck B."/>
            <person name="Bense V."/>
            <person name="Catcheside P."/>
            <person name="Chovatia M."/>
            <person name="Cooper J."/>
            <person name="Damon W."/>
            <person name="Desjardin D."/>
            <person name="Finy P."/>
            <person name="Geml J."/>
            <person name="Haridas S."/>
            <person name="Hughes K."/>
            <person name="Justo A."/>
            <person name="Karasinski D."/>
            <person name="Kautmanova I."/>
            <person name="Kiss B."/>
            <person name="Kocsube S."/>
            <person name="Kotiranta H."/>
            <person name="LaButti K.M."/>
            <person name="Lechner B.E."/>
            <person name="Liimatainen K."/>
            <person name="Lipzen A."/>
            <person name="Lukacs Z."/>
            <person name="Mihaltcheva S."/>
            <person name="Morgado L.N."/>
            <person name="Niskanen T."/>
            <person name="Noordeloos M.E."/>
            <person name="Ohm R.A."/>
            <person name="Ortiz-Santana B."/>
            <person name="Ovrebo C."/>
            <person name="Racz N."/>
            <person name="Riley R."/>
            <person name="Savchenko A."/>
            <person name="Shiryaev A."/>
            <person name="Soop K."/>
            <person name="Spirin V."/>
            <person name="Szebenyi C."/>
            <person name="Tomsovsky M."/>
            <person name="Tulloss R.E."/>
            <person name="Uehling J."/>
            <person name="Grigoriev I.V."/>
            <person name="Vagvolgyi C."/>
            <person name="Papp T."/>
            <person name="Martin F.M."/>
            <person name="Miettinen O."/>
            <person name="Hibbett D.S."/>
            <person name="Nagy L.G."/>
        </authorList>
    </citation>
    <scope>NUCLEOTIDE SEQUENCE [LARGE SCALE GENOMIC DNA]</scope>
    <source>
        <strain evidence="11 12">OMC1185</strain>
    </source>
</reference>
<feature type="compositionally biased region" description="Polar residues" evidence="9">
    <location>
        <begin position="117"/>
        <end position="126"/>
    </location>
</feature>
<evidence type="ECO:0000256" key="4">
    <source>
        <dbReference type="ARBA" id="ARBA00022771"/>
    </source>
</evidence>
<evidence type="ECO:0000256" key="2">
    <source>
        <dbReference type="ARBA" id="ARBA00022723"/>
    </source>
</evidence>
<evidence type="ECO:0000256" key="8">
    <source>
        <dbReference type="PROSITE-ProRule" id="PRU00042"/>
    </source>
</evidence>
<dbReference type="EMBL" id="ML213517">
    <property type="protein sequence ID" value="TFK49119.1"/>
    <property type="molecule type" value="Genomic_DNA"/>
</dbReference>
<dbReference type="InterPro" id="IPR013087">
    <property type="entry name" value="Znf_C2H2_type"/>
</dbReference>
<feature type="region of interest" description="Disordered" evidence="9">
    <location>
        <begin position="327"/>
        <end position="410"/>
    </location>
</feature>
<dbReference type="SMART" id="SM00355">
    <property type="entry name" value="ZnF_C2H2"/>
    <property type="match status" value="1"/>
</dbReference>
<evidence type="ECO:0000313" key="12">
    <source>
        <dbReference type="Proteomes" id="UP000305948"/>
    </source>
</evidence>
<dbReference type="OrthoDB" id="6077919at2759"/>
<keyword evidence="3" id="KW-0677">Repeat</keyword>
<dbReference type="PROSITE" id="PS00028">
    <property type="entry name" value="ZINC_FINGER_C2H2_1"/>
    <property type="match status" value="1"/>
</dbReference>
<organism evidence="11 12">
    <name type="scientific">Heliocybe sulcata</name>
    <dbReference type="NCBI Taxonomy" id="5364"/>
    <lineage>
        <taxon>Eukaryota</taxon>
        <taxon>Fungi</taxon>
        <taxon>Dikarya</taxon>
        <taxon>Basidiomycota</taxon>
        <taxon>Agaricomycotina</taxon>
        <taxon>Agaricomycetes</taxon>
        <taxon>Gloeophyllales</taxon>
        <taxon>Gloeophyllaceae</taxon>
        <taxon>Heliocybe</taxon>
    </lineage>
</organism>
<name>A0A5C3MUF6_9AGAM</name>
<dbReference type="PROSITE" id="PS50157">
    <property type="entry name" value="ZINC_FINGER_C2H2_2"/>
    <property type="match status" value="1"/>
</dbReference>
<evidence type="ECO:0000256" key="6">
    <source>
        <dbReference type="ARBA" id="ARBA00023125"/>
    </source>
</evidence>
<dbReference type="AlphaFoldDB" id="A0A5C3MUF6"/>
<dbReference type="Gene3D" id="3.30.160.60">
    <property type="entry name" value="Classic Zinc Finger"/>
    <property type="match status" value="1"/>
</dbReference>
<dbReference type="Pfam" id="PF00096">
    <property type="entry name" value="zf-C2H2"/>
    <property type="match status" value="1"/>
</dbReference>
<gene>
    <name evidence="11" type="ORF">OE88DRAFT_1646688</name>
</gene>
<keyword evidence="4 8" id="KW-0863">Zinc-finger</keyword>
<evidence type="ECO:0000256" key="1">
    <source>
        <dbReference type="ARBA" id="ARBA00004123"/>
    </source>
</evidence>
<feature type="compositionally biased region" description="Low complexity" evidence="9">
    <location>
        <begin position="345"/>
        <end position="358"/>
    </location>
</feature>
<dbReference type="STRING" id="5364.A0A5C3MUF6"/>
<comment type="subcellular location">
    <subcellularLocation>
        <location evidence="1">Nucleus</location>
    </subcellularLocation>
</comment>
<dbReference type="Proteomes" id="UP000305948">
    <property type="component" value="Unassembled WGS sequence"/>
</dbReference>
<keyword evidence="12" id="KW-1185">Reference proteome</keyword>
<keyword evidence="7" id="KW-0539">Nucleus</keyword>
<evidence type="ECO:0000256" key="5">
    <source>
        <dbReference type="ARBA" id="ARBA00022833"/>
    </source>
</evidence>
<dbReference type="GO" id="GO:0003677">
    <property type="term" value="F:DNA binding"/>
    <property type="evidence" value="ECO:0007669"/>
    <property type="project" value="UniProtKB-KW"/>
</dbReference>
<keyword evidence="2" id="KW-0479">Metal-binding</keyword>
<feature type="region of interest" description="Disordered" evidence="9">
    <location>
        <begin position="101"/>
        <end position="126"/>
    </location>
</feature>
<keyword evidence="6" id="KW-0238">DNA-binding</keyword>
<dbReference type="InterPro" id="IPR036236">
    <property type="entry name" value="Znf_C2H2_sf"/>
</dbReference>
<evidence type="ECO:0000256" key="7">
    <source>
        <dbReference type="ARBA" id="ARBA00023242"/>
    </source>
</evidence>
<evidence type="ECO:0000313" key="11">
    <source>
        <dbReference type="EMBL" id="TFK49119.1"/>
    </source>
</evidence>
<evidence type="ECO:0000256" key="9">
    <source>
        <dbReference type="SAM" id="MobiDB-lite"/>
    </source>
</evidence>
<evidence type="ECO:0000256" key="3">
    <source>
        <dbReference type="ARBA" id="ARBA00022737"/>
    </source>
</evidence>
<feature type="compositionally biased region" description="Low complexity" evidence="9">
    <location>
        <begin position="18"/>
        <end position="29"/>
    </location>
</feature>
<dbReference type="SUPFAM" id="SSF57667">
    <property type="entry name" value="beta-beta-alpha zinc fingers"/>
    <property type="match status" value="1"/>
</dbReference>
<dbReference type="FunFam" id="3.30.160.60:FF:000045">
    <property type="entry name" value="ZFP69 zinc finger protein B"/>
    <property type="match status" value="1"/>
</dbReference>
<sequence length="410" mass="45446">MGSLTQTQHNLYLSGHTSSSWAQDAPSSSTHQWSEPMYHRNDPQYGATCSDYNVLGSLQVYPSDYSVASDSPDPECPPPGICIQSSSLRLDTRSYTLSDALRPRHSDWTASSPPPQNRGNQSHQLSPESEFYQFHHTRSPSIDRSLTTTPSNADLEEVSEGIGARQRVILVKEENEDPLEGLFVLESQSLPASEVVETAPNLRFRRQKTPTTEAMRKRMTVFHVNPFASSRVSASASAASPNSKQQPLDPAFLTFQLVNDTLEPVDDPEIQFFVTFVDECEYDDEDDDGDDPGRYSWPHSVVIKRPNDVSSMKQLVHVANPFSEFTGLTVSGSPGDKSHDRDTPSHPSRSKLSSSFRSNQASLASKKKPKLHECNICHKAFPRPSGLSTHMNSHSGDKRQSASFSVAYET</sequence>
<proteinExistence type="predicted"/>
<feature type="region of interest" description="Disordered" evidence="9">
    <location>
        <begin position="16"/>
        <end position="46"/>
    </location>
</feature>
<dbReference type="GO" id="GO:0008270">
    <property type="term" value="F:zinc ion binding"/>
    <property type="evidence" value="ECO:0007669"/>
    <property type="project" value="UniProtKB-KW"/>
</dbReference>
<dbReference type="GO" id="GO:0005634">
    <property type="term" value="C:nucleus"/>
    <property type="evidence" value="ECO:0007669"/>
    <property type="project" value="UniProtKB-SubCell"/>
</dbReference>
<evidence type="ECO:0000259" key="10">
    <source>
        <dbReference type="PROSITE" id="PS50157"/>
    </source>
</evidence>
<keyword evidence="5" id="KW-0862">Zinc</keyword>